<dbReference type="GO" id="GO:0003700">
    <property type="term" value="F:DNA-binding transcription factor activity"/>
    <property type="evidence" value="ECO:0007669"/>
    <property type="project" value="InterPro"/>
</dbReference>
<comment type="caution">
    <text evidence="2">The sequence shown here is derived from an EMBL/GenBank/DDBJ whole genome shotgun (WGS) entry which is preliminary data.</text>
</comment>
<dbReference type="Pfam" id="PF01371">
    <property type="entry name" value="Trp_repressor"/>
    <property type="match status" value="1"/>
</dbReference>
<dbReference type="NCBIfam" id="TIGR02531">
    <property type="entry name" value="yecD_yerC"/>
    <property type="match status" value="1"/>
</dbReference>
<name>T1AGB3_9ZZZZ</name>
<proteinExistence type="predicted"/>
<feature type="region of interest" description="Disordered" evidence="1">
    <location>
        <begin position="96"/>
        <end position="139"/>
    </location>
</feature>
<dbReference type="GO" id="GO:0043565">
    <property type="term" value="F:sequence-specific DNA binding"/>
    <property type="evidence" value="ECO:0007669"/>
    <property type="project" value="InterPro"/>
</dbReference>
<dbReference type="InterPro" id="IPR000831">
    <property type="entry name" value="Trp_repress"/>
</dbReference>
<evidence type="ECO:0000313" key="2">
    <source>
        <dbReference type="EMBL" id="EQD59536.1"/>
    </source>
</evidence>
<reference evidence="2" key="2">
    <citation type="journal article" date="2014" name="ISME J.">
        <title>Microbial stratification in low pH oxic and suboxic macroscopic growths along an acid mine drainage.</title>
        <authorList>
            <person name="Mendez-Garcia C."/>
            <person name="Mesa V."/>
            <person name="Sprenger R.R."/>
            <person name="Richter M."/>
            <person name="Diez M.S."/>
            <person name="Solano J."/>
            <person name="Bargiela R."/>
            <person name="Golyshina O.V."/>
            <person name="Manteca A."/>
            <person name="Ramos J.L."/>
            <person name="Gallego J.R."/>
            <person name="Llorente I."/>
            <person name="Martins Dos Santos V.A."/>
            <person name="Jensen O.N."/>
            <person name="Pelaez A.I."/>
            <person name="Sanchez J."/>
            <person name="Ferrer M."/>
        </authorList>
    </citation>
    <scope>NUCLEOTIDE SEQUENCE</scope>
</reference>
<dbReference type="AlphaFoldDB" id="T1AGB3"/>
<dbReference type="PANTHER" id="PTHR40080">
    <property type="entry name" value="LMO1763 PROTEIN"/>
    <property type="match status" value="1"/>
</dbReference>
<organism evidence="2">
    <name type="scientific">mine drainage metagenome</name>
    <dbReference type="NCBI Taxonomy" id="410659"/>
    <lineage>
        <taxon>unclassified sequences</taxon>
        <taxon>metagenomes</taxon>
        <taxon>ecological metagenomes</taxon>
    </lineage>
</organism>
<accession>T1AGB3</accession>
<gene>
    <name evidence="2" type="ORF">B2A_03937</name>
</gene>
<feature type="compositionally biased region" description="Basic and acidic residues" evidence="1">
    <location>
        <begin position="122"/>
        <end position="132"/>
    </location>
</feature>
<sequence>MKRRSLEPLQPRAQAEEGLCRALLAMRDVGEMRAFLRDLCTPAEVEALVDRWSVVPHLLAGTPYREIHDLTAVSITTVGRVARYLNQGNGGYLAAAARAQQSRKPRRAADASIEPGLSCRAADAKAKPDKPRRAAQVRA</sequence>
<reference evidence="2" key="1">
    <citation type="submission" date="2013-08" db="EMBL/GenBank/DDBJ databases">
        <authorList>
            <person name="Mendez C."/>
            <person name="Richter M."/>
            <person name="Ferrer M."/>
            <person name="Sanchez J."/>
        </authorList>
    </citation>
    <scope>NUCLEOTIDE SEQUENCE</scope>
</reference>
<dbReference type="PANTHER" id="PTHR40080:SF1">
    <property type="entry name" value="TRPR-LIKE PROTEIN YERC_YECD"/>
    <property type="match status" value="1"/>
</dbReference>
<dbReference type="SUPFAM" id="SSF48295">
    <property type="entry name" value="TrpR-like"/>
    <property type="match status" value="1"/>
</dbReference>
<protein>
    <recommendedName>
        <fullName evidence="3">Trp repressor</fullName>
    </recommendedName>
</protein>
<dbReference type="InterPro" id="IPR013368">
    <property type="entry name" value="YecD_YerC"/>
</dbReference>
<dbReference type="InterPro" id="IPR038116">
    <property type="entry name" value="TrpR-like_sf"/>
</dbReference>
<dbReference type="InterPro" id="IPR010921">
    <property type="entry name" value="Trp_repressor/repl_initiator"/>
</dbReference>
<dbReference type="Gene3D" id="1.10.1270.10">
    <property type="entry name" value="TrpR-like"/>
    <property type="match status" value="1"/>
</dbReference>
<dbReference type="EMBL" id="AUZZ01002624">
    <property type="protein sequence ID" value="EQD59536.1"/>
    <property type="molecule type" value="Genomic_DNA"/>
</dbReference>
<evidence type="ECO:0000256" key="1">
    <source>
        <dbReference type="SAM" id="MobiDB-lite"/>
    </source>
</evidence>
<evidence type="ECO:0008006" key="3">
    <source>
        <dbReference type="Google" id="ProtNLM"/>
    </source>
</evidence>